<sequence>MKQLISRCNCSYDGCSGMQRGTGGDDMQRGARGDVQKYHMAMQEETMSLGVHGDLQGRPEGMATYGLGCACDMQHVHAHAHSLCEFVGKLPRRRSPGRHGDLRPTLCISPYFNN</sequence>
<dbReference type="AlphaFoldDB" id="A0A6A2YQ94"/>
<proteinExistence type="predicted"/>
<accession>A0A6A2YQ94</accession>
<keyword evidence="2" id="KW-1185">Reference proteome</keyword>
<evidence type="ECO:0000313" key="2">
    <source>
        <dbReference type="Proteomes" id="UP000436088"/>
    </source>
</evidence>
<evidence type="ECO:0000313" key="1">
    <source>
        <dbReference type="EMBL" id="KAE8681509.1"/>
    </source>
</evidence>
<dbReference type="EMBL" id="VEPZ02001308">
    <property type="protein sequence ID" value="KAE8681509.1"/>
    <property type="molecule type" value="Genomic_DNA"/>
</dbReference>
<dbReference type="Proteomes" id="UP000436088">
    <property type="component" value="Unassembled WGS sequence"/>
</dbReference>
<comment type="caution">
    <text evidence="1">The sequence shown here is derived from an EMBL/GenBank/DDBJ whole genome shotgun (WGS) entry which is preliminary data.</text>
</comment>
<gene>
    <name evidence="1" type="ORF">F3Y22_tig00111330pilonHSYRG01197</name>
</gene>
<reference evidence="1" key="1">
    <citation type="submission" date="2019-09" db="EMBL/GenBank/DDBJ databases">
        <title>Draft genome information of white flower Hibiscus syriacus.</title>
        <authorList>
            <person name="Kim Y.-M."/>
        </authorList>
    </citation>
    <scope>NUCLEOTIDE SEQUENCE [LARGE SCALE GENOMIC DNA]</scope>
    <source>
        <strain evidence="1">YM2019G1</strain>
    </source>
</reference>
<name>A0A6A2YQ94_HIBSY</name>
<organism evidence="1 2">
    <name type="scientific">Hibiscus syriacus</name>
    <name type="common">Rose of Sharon</name>
    <dbReference type="NCBI Taxonomy" id="106335"/>
    <lineage>
        <taxon>Eukaryota</taxon>
        <taxon>Viridiplantae</taxon>
        <taxon>Streptophyta</taxon>
        <taxon>Embryophyta</taxon>
        <taxon>Tracheophyta</taxon>
        <taxon>Spermatophyta</taxon>
        <taxon>Magnoliopsida</taxon>
        <taxon>eudicotyledons</taxon>
        <taxon>Gunneridae</taxon>
        <taxon>Pentapetalae</taxon>
        <taxon>rosids</taxon>
        <taxon>malvids</taxon>
        <taxon>Malvales</taxon>
        <taxon>Malvaceae</taxon>
        <taxon>Malvoideae</taxon>
        <taxon>Hibiscus</taxon>
    </lineage>
</organism>
<protein>
    <submittedName>
        <fullName evidence="1">Uncharacterized protein</fullName>
    </submittedName>
</protein>